<comment type="caution">
    <text evidence="3">The sequence shown here is derived from an EMBL/GenBank/DDBJ whole genome shotgun (WGS) entry which is preliminary data.</text>
</comment>
<organism evidence="3 4">
    <name type="scientific">Georgenia muralis</name>
    <dbReference type="NCBI Taxonomy" id="154117"/>
    <lineage>
        <taxon>Bacteria</taxon>
        <taxon>Bacillati</taxon>
        <taxon>Actinomycetota</taxon>
        <taxon>Actinomycetes</taxon>
        <taxon>Micrococcales</taxon>
        <taxon>Bogoriellaceae</taxon>
        <taxon>Georgenia</taxon>
    </lineage>
</organism>
<dbReference type="EMBL" id="RKRA01000001">
    <property type="protein sequence ID" value="RPF26990.1"/>
    <property type="molecule type" value="Genomic_DNA"/>
</dbReference>
<dbReference type="SMART" id="SM00331">
    <property type="entry name" value="PP2C_SIG"/>
    <property type="match status" value="1"/>
</dbReference>
<evidence type="ECO:0000259" key="2">
    <source>
        <dbReference type="SMART" id="SM00331"/>
    </source>
</evidence>
<protein>
    <submittedName>
        <fullName evidence="3">PAS domain S-box-containing protein</fullName>
    </submittedName>
</protein>
<evidence type="ECO:0000313" key="3">
    <source>
        <dbReference type="EMBL" id="RPF26990.1"/>
    </source>
</evidence>
<dbReference type="RefSeq" id="WP_123916227.1">
    <property type="nucleotide sequence ID" value="NZ_RKRA01000001.1"/>
</dbReference>
<dbReference type="InterPro" id="IPR000014">
    <property type="entry name" value="PAS"/>
</dbReference>
<feature type="domain" description="PPM-type phosphatase" evidence="2">
    <location>
        <begin position="282"/>
        <end position="496"/>
    </location>
</feature>
<name>A0A3N4Z746_9MICO</name>
<sequence length="498" mass="52869">MINRDDRNGATELDALFRSRALGIGRGVDGVLVDANDELLRIIGRDREELAEGISGRGLTTARDVERAAASLADLDRDGATSYMRDLERRDGTSVPALVSIVTTAGPGLRWIAVVVDLSRDERLRTLATAEAAIVATLLDDAPIGFTFISPDLRFLRVNREMATMNGFSVAEHEGAAVFDLLPELRETAEPVLRRVLETGEGLRDVEIVGETPAVPGEVRVWRESFFPVRVPDGPVMGVAAVARDETEVHRLRRELTATLARQRSALERLQADLMPGRLPEHPALGFAARYLSAAEEVRLGGDWFDVVYAADGRLVLSAGDAVGHGVEAVGLMARVSAAVRAYAWQGHGPAQVLAHLDGLLRSPDSEGAASAVVVLLDPVTGELEYAGAGHPYPVLCTPGEAPRLLRGAQGPLLGFGGGRAYRSGTAHLAPGGALLLFTDGLVERRGEVLSTGLDRLLDAVGRAPAGAQEVLDAALARCLGDRAPEDDVCVLAVSRPA</sequence>
<dbReference type="AlphaFoldDB" id="A0A3N4Z746"/>
<dbReference type="Pfam" id="PF08448">
    <property type="entry name" value="PAS_4"/>
    <property type="match status" value="1"/>
</dbReference>
<dbReference type="InterPro" id="IPR013656">
    <property type="entry name" value="PAS_4"/>
</dbReference>
<dbReference type="PANTHER" id="PTHR43156">
    <property type="entry name" value="STAGE II SPORULATION PROTEIN E-RELATED"/>
    <property type="match status" value="1"/>
</dbReference>
<dbReference type="InterPro" id="IPR036457">
    <property type="entry name" value="PPM-type-like_dom_sf"/>
</dbReference>
<evidence type="ECO:0000256" key="1">
    <source>
        <dbReference type="ARBA" id="ARBA00022801"/>
    </source>
</evidence>
<dbReference type="InterPro" id="IPR035965">
    <property type="entry name" value="PAS-like_dom_sf"/>
</dbReference>
<accession>A0A3N4Z746</accession>
<dbReference type="GO" id="GO:0016791">
    <property type="term" value="F:phosphatase activity"/>
    <property type="evidence" value="ECO:0007669"/>
    <property type="project" value="TreeGrafter"/>
</dbReference>
<keyword evidence="4" id="KW-1185">Reference proteome</keyword>
<dbReference type="Gene3D" id="3.30.450.20">
    <property type="entry name" value="PAS domain"/>
    <property type="match status" value="2"/>
</dbReference>
<dbReference type="InterPro" id="IPR052016">
    <property type="entry name" value="Bact_Sigma-Reg"/>
</dbReference>
<keyword evidence="1" id="KW-0378">Hydrolase</keyword>
<dbReference type="CDD" id="cd00130">
    <property type="entry name" value="PAS"/>
    <property type="match status" value="1"/>
</dbReference>
<dbReference type="Pfam" id="PF07228">
    <property type="entry name" value="SpoIIE"/>
    <property type="match status" value="1"/>
</dbReference>
<dbReference type="Gene3D" id="3.60.40.10">
    <property type="entry name" value="PPM-type phosphatase domain"/>
    <property type="match status" value="1"/>
</dbReference>
<dbReference type="InterPro" id="IPR001932">
    <property type="entry name" value="PPM-type_phosphatase-like_dom"/>
</dbReference>
<dbReference type="SUPFAM" id="SSF55785">
    <property type="entry name" value="PYP-like sensor domain (PAS domain)"/>
    <property type="match status" value="2"/>
</dbReference>
<dbReference type="Proteomes" id="UP000280726">
    <property type="component" value="Unassembled WGS sequence"/>
</dbReference>
<evidence type="ECO:0000313" key="4">
    <source>
        <dbReference type="Proteomes" id="UP000280726"/>
    </source>
</evidence>
<proteinExistence type="predicted"/>
<dbReference type="Pfam" id="PF13426">
    <property type="entry name" value="PAS_9"/>
    <property type="match status" value="1"/>
</dbReference>
<reference evidence="3 4" key="1">
    <citation type="submission" date="2018-11" db="EMBL/GenBank/DDBJ databases">
        <title>Sequencing the genomes of 1000 actinobacteria strains.</title>
        <authorList>
            <person name="Klenk H.-P."/>
        </authorList>
    </citation>
    <scope>NUCLEOTIDE SEQUENCE [LARGE SCALE GENOMIC DNA]</scope>
    <source>
        <strain evidence="3 4">DSM 14418</strain>
    </source>
</reference>
<dbReference type="OrthoDB" id="319881at2"/>
<dbReference type="PANTHER" id="PTHR43156:SF2">
    <property type="entry name" value="STAGE II SPORULATION PROTEIN E"/>
    <property type="match status" value="1"/>
</dbReference>
<dbReference type="SUPFAM" id="SSF81606">
    <property type="entry name" value="PP2C-like"/>
    <property type="match status" value="1"/>
</dbReference>
<dbReference type="NCBIfam" id="TIGR00229">
    <property type="entry name" value="sensory_box"/>
    <property type="match status" value="1"/>
</dbReference>
<gene>
    <name evidence="3" type="ORF">EDD32_1450</name>
</gene>